<proteinExistence type="predicted"/>
<sequence>MKNTPKTKTQLMEELKKLHQRIPELGKLESERKLAEEELKETLEDLERSNKELEQFAYVALHDLQKPLRAVARQN</sequence>
<keyword evidence="1" id="KW-0175">Coiled coil</keyword>
<feature type="coiled-coil region" evidence="1">
    <location>
        <begin position="25"/>
        <end position="56"/>
    </location>
</feature>
<reference evidence="2" key="1">
    <citation type="journal article" date="2015" name="Nature">
        <title>Complex archaea that bridge the gap between prokaryotes and eukaryotes.</title>
        <authorList>
            <person name="Spang A."/>
            <person name="Saw J.H."/>
            <person name="Jorgensen S.L."/>
            <person name="Zaremba-Niedzwiedzka K."/>
            <person name="Martijn J."/>
            <person name="Lind A.E."/>
            <person name="van Eijk R."/>
            <person name="Schleper C."/>
            <person name="Guy L."/>
            <person name="Ettema T.J."/>
        </authorList>
    </citation>
    <scope>NUCLEOTIDE SEQUENCE</scope>
</reference>
<dbReference type="Gene3D" id="1.10.287.130">
    <property type="match status" value="1"/>
</dbReference>
<dbReference type="GO" id="GO:0000155">
    <property type="term" value="F:phosphorelay sensor kinase activity"/>
    <property type="evidence" value="ECO:0007669"/>
    <property type="project" value="InterPro"/>
</dbReference>
<accession>A0A0F9QKU5</accession>
<dbReference type="SUPFAM" id="SSF47384">
    <property type="entry name" value="Homodimeric domain of signal transducing histidine kinase"/>
    <property type="match status" value="1"/>
</dbReference>
<gene>
    <name evidence="2" type="ORF">LCGC14_1082130</name>
</gene>
<evidence type="ECO:0000256" key="1">
    <source>
        <dbReference type="SAM" id="Coils"/>
    </source>
</evidence>
<evidence type="ECO:0000313" key="2">
    <source>
        <dbReference type="EMBL" id="KKN05963.1"/>
    </source>
</evidence>
<dbReference type="AlphaFoldDB" id="A0A0F9QKU5"/>
<dbReference type="InterPro" id="IPR036097">
    <property type="entry name" value="HisK_dim/P_sf"/>
</dbReference>
<protein>
    <submittedName>
        <fullName evidence="2">Uncharacterized protein</fullName>
    </submittedName>
</protein>
<dbReference type="EMBL" id="LAZR01004743">
    <property type="protein sequence ID" value="KKN05963.1"/>
    <property type="molecule type" value="Genomic_DNA"/>
</dbReference>
<name>A0A0F9QKU5_9ZZZZ</name>
<comment type="caution">
    <text evidence="2">The sequence shown here is derived from an EMBL/GenBank/DDBJ whole genome shotgun (WGS) entry which is preliminary data.</text>
</comment>
<organism evidence="2">
    <name type="scientific">marine sediment metagenome</name>
    <dbReference type="NCBI Taxonomy" id="412755"/>
    <lineage>
        <taxon>unclassified sequences</taxon>
        <taxon>metagenomes</taxon>
        <taxon>ecological metagenomes</taxon>
    </lineage>
</organism>